<dbReference type="SUPFAM" id="SSF49503">
    <property type="entry name" value="Cupredoxins"/>
    <property type="match status" value="4"/>
</dbReference>
<dbReference type="Ensembl" id="ENSMSIT00000035365.1">
    <property type="protein sequence ID" value="ENSMSIP00000028048.1"/>
    <property type="gene ID" value="ENSMSIG00000022319.1"/>
</dbReference>
<dbReference type="FunFam" id="2.60.40.420:FF:000002">
    <property type="entry name" value="Hephaestin like 1"/>
    <property type="match status" value="1"/>
</dbReference>
<dbReference type="AlphaFoldDB" id="A0A8C6HZA7"/>
<evidence type="ECO:0000256" key="3">
    <source>
        <dbReference type="ARBA" id="ARBA00010609"/>
    </source>
</evidence>
<dbReference type="PANTHER" id="PTHR46806:SF7">
    <property type="entry name" value="COAGULATION FACTOR VIII"/>
    <property type="match status" value="1"/>
</dbReference>
<evidence type="ECO:0000256" key="6">
    <source>
        <dbReference type="ARBA" id="ARBA00022692"/>
    </source>
</evidence>
<reference evidence="20" key="1">
    <citation type="submission" date="2025-08" db="UniProtKB">
        <authorList>
            <consortium name="Ensembl"/>
        </authorList>
    </citation>
    <scope>IDENTIFICATION</scope>
</reference>
<keyword evidence="13" id="KW-0406">Ion transport</keyword>
<evidence type="ECO:0000256" key="7">
    <source>
        <dbReference type="ARBA" id="ARBA00022723"/>
    </source>
</evidence>
<evidence type="ECO:0000256" key="17">
    <source>
        <dbReference type="SAM" id="Phobius"/>
    </source>
</evidence>
<dbReference type="InterPro" id="IPR048236">
    <property type="entry name" value="Ceruloplasmin-like_CuRO_5"/>
</dbReference>
<evidence type="ECO:0000256" key="10">
    <source>
        <dbReference type="ARBA" id="ARBA00022989"/>
    </source>
</evidence>
<evidence type="ECO:0000313" key="20">
    <source>
        <dbReference type="Ensembl" id="ENSMSIP00000028048.1"/>
    </source>
</evidence>
<comment type="subcellular location">
    <subcellularLocation>
        <location evidence="2">Membrane</location>
        <topology evidence="2">Single-pass membrane protein</topology>
    </subcellularLocation>
</comment>
<protein>
    <recommendedName>
        <fullName evidence="4">ferroxidase</fullName>
        <ecNumber evidence="4">1.16.3.1</ecNumber>
    </recommendedName>
</protein>
<evidence type="ECO:0000256" key="13">
    <source>
        <dbReference type="ARBA" id="ARBA00023065"/>
    </source>
</evidence>
<dbReference type="GeneTree" id="ENSGT00940000158517"/>
<dbReference type="PROSITE" id="PS00079">
    <property type="entry name" value="MULTICOPPER_OXIDASE1"/>
    <property type="match status" value="1"/>
</dbReference>
<dbReference type="GO" id="GO:0004322">
    <property type="term" value="F:ferroxidase activity"/>
    <property type="evidence" value="ECO:0007669"/>
    <property type="project" value="UniProtKB-EC"/>
</dbReference>
<evidence type="ECO:0000313" key="21">
    <source>
        <dbReference type="Proteomes" id="UP000694415"/>
    </source>
</evidence>
<evidence type="ECO:0000256" key="2">
    <source>
        <dbReference type="ARBA" id="ARBA00004167"/>
    </source>
</evidence>
<dbReference type="Proteomes" id="UP000694415">
    <property type="component" value="Unplaced"/>
</dbReference>
<keyword evidence="9" id="KW-0677">Repeat</keyword>
<evidence type="ECO:0000256" key="5">
    <source>
        <dbReference type="ARBA" id="ARBA00022448"/>
    </source>
</evidence>
<dbReference type="PROSITE" id="PS00080">
    <property type="entry name" value="MULTICOPPER_OXIDASE2"/>
    <property type="match status" value="1"/>
</dbReference>
<feature type="domain" description="Plastocyanin-like" evidence="19">
    <location>
        <begin position="520"/>
        <end position="613"/>
    </location>
</feature>
<dbReference type="GO" id="GO:0006811">
    <property type="term" value="P:monoatomic ion transport"/>
    <property type="evidence" value="ECO:0007669"/>
    <property type="project" value="UniProtKB-KW"/>
</dbReference>
<dbReference type="InterPro" id="IPR050633">
    <property type="entry name" value="Neuropilin_MCO_CoagFactor"/>
</dbReference>
<keyword evidence="5" id="KW-0813">Transport</keyword>
<dbReference type="CDD" id="cd04225">
    <property type="entry name" value="CuRO_5_ceruloplasmin"/>
    <property type="match status" value="1"/>
</dbReference>
<evidence type="ECO:0000259" key="19">
    <source>
        <dbReference type="Pfam" id="PF07732"/>
    </source>
</evidence>
<dbReference type="GO" id="GO:0005507">
    <property type="term" value="F:copper ion binding"/>
    <property type="evidence" value="ECO:0007669"/>
    <property type="project" value="InterPro"/>
</dbReference>
<keyword evidence="21" id="KW-1185">Reference proteome</keyword>
<keyword evidence="10 17" id="KW-1133">Transmembrane helix</keyword>
<accession>A0A8C6HZA7</accession>
<reference evidence="20" key="2">
    <citation type="submission" date="2025-09" db="UniProtKB">
        <authorList>
            <consortium name="Ensembl"/>
        </authorList>
    </citation>
    <scope>IDENTIFICATION</scope>
</reference>
<dbReference type="Pfam" id="PF07731">
    <property type="entry name" value="Cu-oxidase_2"/>
    <property type="match status" value="1"/>
</dbReference>
<evidence type="ECO:0000256" key="11">
    <source>
        <dbReference type="ARBA" id="ARBA00023002"/>
    </source>
</evidence>
<dbReference type="InterPro" id="IPR008972">
    <property type="entry name" value="Cupredoxin"/>
</dbReference>
<feature type="transmembrane region" description="Helical" evidence="17">
    <location>
        <begin position="818"/>
        <end position="843"/>
    </location>
</feature>
<name>A0A8C6HZA7_MUSSI</name>
<keyword evidence="14 17" id="KW-0472">Membrane</keyword>
<keyword evidence="16" id="KW-0325">Glycoprotein</keyword>
<keyword evidence="12" id="KW-0915">Sodium</keyword>
<comment type="similarity">
    <text evidence="3">Belongs to the multicopper oxidase family.</text>
</comment>
<keyword evidence="6 17" id="KW-0812">Transmembrane</keyword>
<organism evidence="20 21">
    <name type="scientific">Mus spicilegus</name>
    <name type="common">Mound-building mouse</name>
    <dbReference type="NCBI Taxonomy" id="10103"/>
    <lineage>
        <taxon>Eukaryota</taxon>
        <taxon>Metazoa</taxon>
        <taxon>Chordata</taxon>
        <taxon>Craniata</taxon>
        <taxon>Vertebrata</taxon>
        <taxon>Euteleostomi</taxon>
        <taxon>Mammalia</taxon>
        <taxon>Eutheria</taxon>
        <taxon>Euarchontoglires</taxon>
        <taxon>Glires</taxon>
        <taxon>Rodentia</taxon>
        <taxon>Myomorpha</taxon>
        <taxon>Muroidea</taxon>
        <taxon>Muridae</taxon>
        <taxon>Murinae</taxon>
        <taxon>Mus</taxon>
        <taxon>Mus</taxon>
    </lineage>
</organism>
<evidence type="ECO:0000256" key="12">
    <source>
        <dbReference type="ARBA" id="ARBA00023053"/>
    </source>
</evidence>
<sequence>KSSSRIGGTYWKVRYEAFQDETFQERVHQEEETHLGILGPVIRAEVGDTIQVVFYNRASQPFSIQPHGVFYEKNSEGTVYNDGTSHPKVAKSFEKVTYYWTVPPHAGPTAQDPACLTWMYFSAADPTRDTNSGLVGPLLVCKAGALGADGKQKGVDKEFFLLFTVFDENESWYNNANQAAGMLDSRLLSEDVEGFQDSNRMHAINGFLFSNLPRLDMCKGDTVAWHLLGLGTETDVHGVMFEGNTVQLQGMRKGAVMLFPHTFVTAIMQPDNPGKCISSRPKSYRLHYVGDRNDRGGGRAGEKKEVCSGPLQAQCILLQNSYVDLEGLVSVVASFGSKTLSSPSSTGNGSTKEKNLMEINHLGLSGPPSPSAYSLLVNFCICSHLLQEEASLMPLSKTLIYEYRIFEIYCQAGSHREEGMRAIYNVSQCSSHQDSPRQHYQASRVYYIMAEEIEWDYCPDRSWELEWHNTSEKDSYGHVFLSNKDGLLGSKYKKAVFREYTDGTFRIPRPRSGPEEHLGILGPLIRGEVGDILTVVFKNKASRPYSIHAHGVLESNTGGPQAAEPGEVLTYQWNIPERSGPGPSDSACVSWIYYSAVDPIKDMYSGLVGPLVICRNGILEPNGGRNDMDREFALLFLIFDENQSWYLKENIATYGPQESSHVNLKDATFLESNKMHAINGKLYANLRGLTVYQGERVAWYMLAMGQDTDIHTVHFHAESFLYQNGQSYRADVVDLFPGTFEVVEMVASNPGTWLMHCHVTDHVHAGMETIFTVLSHEEHFSTMTTITKEIGKAVILRDIEGDNVKMLGMNIPIKDVEILSSALIAICVLLLLIALALGGVVWYQHRQRKLRRNRRSILDDSFKLLSLKQ</sequence>
<evidence type="ECO:0000256" key="8">
    <source>
        <dbReference type="ARBA" id="ARBA00022729"/>
    </source>
</evidence>
<evidence type="ECO:0000256" key="15">
    <source>
        <dbReference type="ARBA" id="ARBA00023157"/>
    </source>
</evidence>
<keyword evidence="15" id="KW-1015">Disulfide bond</keyword>
<dbReference type="Gene3D" id="2.60.40.420">
    <property type="entry name" value="Cupredoxins - blue copper proteins"/>
    <property type="match status" value="2"/>
</dbReference>
<dbReference type="PANTHER" id="PTHR46806">
    <property type="entry name" value="F5/8 TYPE C DOMAIN-CONTAINING PROTEIN"/>
    <property type="match status" value="1"/>
</dbReference>
<dbReference type="InterPro" id="IPR011706">
    <property type="entry name" value="Cu-oxidase_C"/>
</dbReference>
<dbReference type="GO" id="GO:0005886">
    <property type="term" value="C:plasma membrane"/>
    <property type="evidence" value="ECO:0007669"/>
    <property type="project" value="TreeGrafter"/>
</dbReference>
<keyword evidence="8" id="KW-0732">Signal</keyword>
<dbReference type="GO" id="GO:0038023">
    <property type="term" value="F:signaling receptor activity"/>
    <property type="evidence" value="ECO:0007669"/>
    <property type="project" value="TreeGrafter"/>
</dbReference>
<dbReference type="FunFam" id="2.60.40.420:FF:000015">
    <property type="entry name" value="Ceruloplasmin"/>
    <property type="match status" value="1"/>
</dbReference>
<keyword evidence="7" id="KW-0479">Metal-binding</keyword>
<evidence type="ECO:0000256" key="16">
    <source>
        <dbReference type="ARBA" id="ARBA00023180"/>
    </source>
</evidence>
<keyword evidence="11" id="KW-0560">Oxidoreductase</keyword>
<dbReference type="InterPro" id="IPR011707">
    <property type="entry name" value="Cu-oxidase-like_N"/>
</dbReference>
<feature type="domain" description="Plastocyanin-like" evidence="18">
    <location>
        <begin position="670"/>
        <end position="774"/>
    </location>
</feature>
<feature type="domain" description="Plastocyanin-like" evidence="19">
    <location>
        <begin position="37"/>
        <end position="140"/>
    </location>
</feature>
<proteinExistence type="inferred from homology"/>
<dbReference type="Pfam" id="PF07732">
    <property type="entry name" value="Cu-oxidase_3"/>
    <property type="match status" value="2"/>
</dbReference>
<dbReference type="FunFam" id="2.60.40.420:FF:000075">
    <property type="entry name" value="hephaestin isoform X2"/>
    <property type="match status" value="1"/>
</dbReference>
<dbReference type="EC" id="1.16.3.1" evidence="4"/>
<dbReference type="InterPro" id="IPR033138">
    <property type="entry name" value="Cu_oxidase_CS"/>
</dbReference>
<evidence type="ECO:0000256" key="14">
    <source>
        <dbReference type="ARBA" id="ARBA00023136"/>
    </source>
</evidence>
<comment type="cofactor">
    <cofactor evidence="1">
        <name>Cu cation</name>
        <dbReference type="ChEBI" id="CHEBI:23378"/>
    </cofactor>
</comment>
<evidence type="ECO:0000256" key="4">
    <source>
        <dbReference type="ARBA" id="ARBA00013107"/>
    </source>
</evidence>
<evidence type="ECO:0000256" key="9">
    <source>
        <dbReference type="ARBA" id="ARBA00022737"/>
    </source>
</evidence>
<evidence type="ECO:0000256" key="1">
    <source>
        <dbReference type="ARBA" id="ARBA00001935"/>
    </source>
</evidence>
<dbReference type="InterPro" id="IPR002355">
    <property type="entry name" value="Cu_oxidase_Cu_BS"/>
</dbReference>
<evidence type="ECO:0000259" key="18">
    <source>
        <dbReference type="Pfam" id="PF07731"/>
    </source>
</evidence>